<protein>
    <submittedName>
        <fullName evidence="4">SDR family oxidoreductase</fullName>
    </submittedName>
</protein>
<dbReference type="InterPro" id="IPR036291">
    <property type="entry name" value="NAD(P)-bd_dom_sf"/>
</dbReference>
<name>A0AAE4JWD7_9CYAN</name>
<feature type="domain" description="NAD(P)-binding" evidence="3">
    <location>
        <begin position="6"/>
        <end position="188"/>
    </location>
</feature>
<sequence length="299" mass="33296">MFLVTGASGQLGRRVVQRLCAQNIPVRAFVRLSSDYDQLRQWGADLYIGDVQNQRDLVKAAQGVRYIIACHGSKISSGQHLAVDYRSSIELIEIAKAIGLEHFTYISALAVTTDRQDSPLLKAKWEVENHLQASGLNYTILRPATLMSSLIPLAVRFQQTGVYLLLGNPEHRIGLVSTDDLAKIALAAPQTPAAYKQTFTVASSQVLYRQDVPQIFGRFFNKQPITINVPQGAVDGAWTMLGLFNAEIKNELGTLRTLLGHECYGQPQEIERMEQTFGLGSENLETFLSRHFNQIEAYD</sequence>
<dbReference type="PANTHER" id="PTHR47128:SF2">
    <property type="entry name" value="PROTEIN HIGH CHLOROPHYLL FLUORESCENCE PHENOTYPE 244, CHLOROPLASTIC"/>
    <property type="match status" value="1"/>
</dbReference>
<evidence type="ECO:0000259" key="3">
    <source>
        <dbReference type="Pfam" id="PF13460"/>
    </source>
</evidence>
<dbReference type="PANTHER" id="PTHR47128">
    <property type="match status" value="1"/>
</dbReference>
<keyword evidence="5" id="KW-1185">Reference proteome</keyword>
<dbReference type="EMBL" id="JAVMIP010000002">
    <property type="protein sequence ID" value="MDS3860038.1"/>
    <property type="molecule type" value="Genomic_DNA"/>
</dbReference>
<evidence type="ECO:0000313" key="4">
    <source>
        <dbReference type="EMBL" id="MDS3860038.1"/>
    </source>
</evidence>
<evidence type="ECO:0000256" key="2">
    <source>
        <dbReference type="ARBA" id="ARBA00023276"/>
    </source>
</evidence>
<keyword evidence="2" id="KW-0604">Photosystem II</keyword>
<dbReference type="AlphaFoldDB" id="A0AAE4JWD7"/>
<proteinExistence type="predicted"/>
<dbReference type="InterPro" id="IPR016040">
    <property type="entry name" value="NAD(P)-bd_dom"/>
</dbReference>
<dbReference type="InterPro" id="IPR044256">
    <property type="entry name" value="HCF244-like"/>
</dbReference>
<comment type="caution">
    <text evidence="4">The sequence shown here is derived from an EMBL/GenBank/DDBJ whole genome shotgun (WGS) entry which is preliminary data.</text>
</comment>
<dbReference type="GO" id="GO:0009523">
    <property type="term" value="C:photosystem II"/>
    <property type="evidence" value="ECO:0007669"/>
    <property type="project" value="UniProtKB-KW"/>
</dbReference>
<dbReference type="RefSeq" id="WP_322877324.1">
    <property type="nucleotide sequence ID" value="NZ_JAVMIP010000002.1"/>
</dbReference>
<gene>
    <name evidence="4" type="ORF">RIF25_04370</name>
</gene>
<evidence type="ECO:0000313" key="5">
    <source>
        <dbReference type="Proteomes" id="UP001268256"/>
    </source>
</evidence>
<dbReference type="Proteomes" id="UP001268256">
    <property type="component" value="Unassembled WGS sequence"/>
</dbReference>
<dbReference type="Pfam" id="PF13460">
    <property type="entry name" value="NAD_binding_10"/>
    <property type="match status" value="1"/>
</dbReference>
<keyword evidence="1" id="KW-0602">Photosynthesis</keyword>
<evidence type="ECO:0000256" key="1">
    <source>
        <dbReference type="ARBA" id="ARBA00022531"/>
    </source>
</evidence>
<accession>A0AAE4JWD7</accession>
<dbReference type="Gene3D" id="3.40.50.720">
    <property type="entry name" value="NAD(P)-binding Rossmann-like Domain"/>
    <property type="match status" value="1"/>
</dbReference>
<dbReference type="CDD" id="cd05243">
    <property type="entry name" value="SDR_a5"/>
    <property type="match status" value="1"/>
</dbReference>
<dbReference type="GO" id="GO:0015979">
    <property type="term" value="P:photosynthesis"/>
    <property type="evidence" value="ECO:0007669"/>
    <property type="project" value="UniProtKB-KW"/>
</dbReference>
<reference evidence="5" key="1">
    <citation type="submission" date="2023-07" db="EMBL/GenBank/DDBJ databases">
        <authorList>
            <person name="Luz R."/>
            <person name="Cordeiro R."/>
            <person name="Fonseca A."/>
            <person name="Goncalves V."/>
        </authorList>
    </citation>
    <scope>NUCLEOTIDE SEQUENCE [LARGE SCALE GENOMIC DNA]</scope>
    <source>
        <strain evidence="5">BACA0444</strain>
    </source>
</reference>
<dbReference type="SUPFAM" id="SSF51735">
    <property type="entry name" value="NAD(P)-binding Rossmann-fold domains"/>
    <property type="match status" value="1"/>
</dbReference>
<organism evidence="4 5">
    <name type="scientific">Pseudocalidococcus azoricus BACA0444</name>
    <dbReference type="NCBI Taxonomy" id="2918990"/>
    <lineage>
        <taxon>Bacteria</taxon>
        <taxon>Bacillati</taxon>
        <taxon>Cyanobacteriota</taxon>
        <taxon>Cyanophyceae</taxon>
        <taxon>Acaryochloridales</taxon>
        <taxon>Thermosynechococcaceae</taxon>
        <taxon>Pseudocalidococcus</taxon>
        <taxon>Pseudocalidococcus azoricus</taxon>
    </lineage>
</organism>